<protein>
    <submittedName>
        <fullName evidence="1">Uncharacterized protein</fullName>
    </submittedName>
</protein>
<dbReference type="AlphaFoldDB" id="A0A0B1S4H7"/>
<name>A0A0B1S4H7_OESDE</name>
<dbReference type="EMBL" id="KN601350">
    <property type="protein sequence ID" value="KHJ80243.1"/>
    <property type="molecule type" value="Genomic_DNA"/>
</dbReference>
<dbReference type="OrthoDB" id="5888200at2759"/>
<proteinExistence type="predicted"/>
<reference evidence="1 2" key="1">
    <citation type="submission" date="2014-03" db="EMBL/GenBank/DDBJ databases">
        <title>Draft genome of the hookworm Oesophagostomum dentatum.</title>
        <authorList>
            <person name="Mitreva M."/>
        </authorList>
    </citation>
    <scope>NUCLEOTIDE SEQUENCE [LARGE SCALE GENOMIC DNA]</scope>
    <source>
        <strain evidence="1 2">OD-Hann</strain>
    </source>
</reference>
<gene>
    <name evidence="1" type="ORF">OESDEN_20086</name>
</gene>
<accession>A0A0B1S4H7</accession>
<dbReference type="Proteomes" id="UP000053660">
    <property type="component" value="Unassembled WGS sequence"/>
</dbReference>
<keyword evidence="2" id="KW-1185">Reference proteome</keyword>
<sequence length="113" mass="12883">MTPKCSKGVYKEGFPQTFNKVTMEDGCQIEKSSGALTCTCSKDYCSSDHTFIMGLWEKSPMYKPDHEYTECLETILRSVYTIKSSSKRRCEVSIKHMLLSDMFGTLSHTSDLR</sequence>
<evidence type="ECO:0000313" key="2">
    <source>
        <dbReference type="Proteomes" id="UP000053660"/>
    </source>
</evidence>
<organism evidence="1 2">
    <name type="scientific">Oesophagostomum dentatum</name>
    <name type="common">Nodular worm</name>
    <dbReference type="NCBI Taxonomy" id="61180"/>
    <lineage>
        <taxon>Eukaryota</taxon>
        <taxon>Metazoa</taxon>
        <taxon>Ecdysozoa</taxon>
        <taxon>Nematoda</taxon>
        <taxon>Chromadorea</taxon>
        <taxon>Rhabditida</taxon>
        <taxon>Rhabditina</taxon>
        <taxon>Rhabditomorpha</taxon>
        <taxon>Strongyloidea</taxon>
        <taxon>Strongylidae</taxon>
        <taxon>Oesophagostomum</taxon>
    </lineage>
</organism>
<evidence type="ECO:0000313" key="1">
    <source>
        <dbReference type="EMBL" id="KHJ80243.1"/>
    </source>
</evidence>